<evidence type="ECO:0000256" key="4">
    <source>
        <dbReference type="ARBA" id="ARBA00023239"/>
    </source>
</evidence>
<geneLocation type="plasmid" evidence="6">
    <name>unnamed1</name>
</geneLocation>
<keyword evidence="3" id="KW-0862">Zinc</keyword>
<dbReference type="Pfam" id="PF04828">
    <property type="entry name" value="GFA"/>
    <property type="match status" value="1"/>
</dbReference>
<sequence length="141" mass="15936">MSKPLYKYRQNMIQGSCCCGAVKFELNAVPDMMGTCHCSRCRKLGSSTIIFVKKESFNLLQGKEFIQTYKPEPPFSYVRTFCKKCGTALGEIGSESASFPIPVNCLDDDPILRNQFHVFVSSKPAWYEIEDAAPQYQENPN</sequence>
<dbReference type="PROSITE" id="PS51891">
    <property type="entry name" value="CENP_V_GFA"/>
    <property type="match status" value="1"/>
</dbReference>
<protein>
    <submittedName>
        <fullName evidence="6">GFA family protein</fullName>
    </submittedName>
</protein>
<dbReference type="GO" id="GO:0016846">
    <property type="term" value="F:carbon-sulfur lyase activity"/>
    <property type="evidence" value="ECO:0007669"/>
    <property type="project" value="InterPro"/>
</dbReference>
<dbReference type="PANTHER" id="PTHR33337">
    <property type="entry name" value="GFA DOMAIN-CONTAINING PROTEIN"/>
    <property type="match status" value="1"/>
</dbReference>
<evidence type="ECO:0000256" key="2">
    <source>
        <dbReference type="ARBA" id="ARBA00022723"/>
    </source>
</evidence>
<keyword evidence="2" id="KW-0479">Metal-binding</keyword>
<organism evidence="6">
    <name type="scientific">Acinetobacter sp. A1-4-2</name>
    <dbReference type="NCBI Taxonomy" id="3156489"/>
    <lineage>
        <taxon>Bacteria</taxon>
        <taxon>Pseudomonadati</taxon>
        <taxon>Pseudomonadota</taxon>
        <taxon>Gammaproteobacteria</taxon>
        <taxon>Moraxellales</taxon>
        <taxon>Moraxellaceae</taxon>
        <taxon>Acinetobacter</taxon>
    </lineage>
</organism>
<dbReference type="AlphaFoldDB" id="A0AAU7T264"/>
<name>A0AAU7T264_9GAMM</name>
<dbReference type="SUPFAM" id="SSF51316">
    <property type="entry name" value="Mss4-like"/>
    <property type="match status" value="1"/>
</dbReference>
<dbReference type="InterPro" id="IPR006913">
    <property type="entry name" value="CENP-V/GFA"/>
</dbReference>
<proteinExistence type="inferred from homology"/>
<evidence type="ECO:0000256" key="3">
    <source>
        <dbReference type="ARBA" id="ARBA00022833"/>
    </source>
</evidence>
<feature type="domain" description="CENP-V/GFA" evidence="5">
    <location>
        <begin position="13"/>
        <end position="128"/>
    </location>
</feature>
<keyword evidence="4" id="KW-0456">Lyase</keyword>
<evidence type="ECO:0000313" key="6">
    <source>
        <dbReference type="EMBL" id="XBU17280.1"/>
    </source>
</evidence>
<dbReference type="RefSeq" id="WP_205683573.1">
    <property type="nucleotide sequence ID" value="NZ_CP157982.1"/>
</dbReference>
<reference evidence="6" key="1">
    <citation type="submission" date="2024-06" db="EMBL/GenBank/DDBJ databases">
        <authorList>
            <person name="Song Z."/>
        </authorList>
    </citation>
    <scope>NUCLEOTIDE SEQUENCE</scope>
    <source>
        <strain evidence="6">A1-4-2</strain>
        <plasmid evidence="6">unnamed1</plasmid>
    </source>
</reference>
<dbReference type="GO" id="GO:0046872">
    <property type="term" value="F:metal ion binding"/>
    <property type="evidence" value="ECO:0007669"/>
    <property type="project" value="UniProtKB-KW"/>
</dbReference>
<gene>
    <name evidence="6" type="ORF">ABJ384_15020</name>
</gene>
<dbReference type="Gene3D" id="3.90.1590.10">
    <property type="entry name" value="glutathione-dependent formaldehyde- activating enzyme (gfa)"/>
    <property type="match status" value="1"/>
</dbReference>
<accession>A0AAU7T264</accession>
<keyword evidence="6" id="KW-0614">Plasmid</keyword>
<evidence type="ECO:0000256" key="1">
    <source>
        <dbReference type="ARBA" id="ARBA00005495"/>
    </source>
</evidence>
<dbReference type="EMBL" id="CP157982">
    <property type="protein sequence ID" value="XBU17280.1"/>
    <property type="molecule type" value="Genomic_DNA"/>
</dbReference>
<dbReference type="InterPro" id="IPR011057">
    <property type="entry name" value="Mss4-like_sf"/>
</dbReference>
<dbReference type="PANTHER" id="PTHR33337:SF40">
    <property type="entry name" value="CENP-V_GFA DOMAIN-CONTAINING PROTEIN-RELATED"/>
    <property type="match status" value="1"/>
</dbReference>
<evidence type="ECO:0000259" key="5">
    <source>
        <dbReference type="PROSITE" id="PS51891"/>
    </source>
</evidence>
<comment type="similarity">
    <text evidence="1">Belongs to the Gfa family.</text>
</comment>